<gene>
    <name evidence="4" type="ORF">F6W96_33015</name>
</gene>
<evidence type="ECO:0000313" key="5">
    <source>
        <dbReference type="Proteomes" id="UP000500953"/>
    </source>
</evidence>
<dbReference type="GO" id="GO:0008168">
    <property type="term" value="F:methyltransferase activity"/>
    <property type="evidence" value="ECO:0007669"/>
    <property type="project" value="UniProtKB-KW"/>
</dbReference>
<protein>
    <submittedName>
        <fullName evidence="4">Methyltransferase domain-containing protein</fullName>
    </submittedName>
</protein>
<keyword evidence="1 4" id="KW-0489">Methyltransferase</keyword>
<dbReference type="PANTHER" id="PTHR43861">
    <property type="entry name" value="TRANS-ACONITATE 2-METHYLTRANSFERASE-RELATED"/>
    <property type="match status" value="1"/>
</dbReference>
<dbReference type="SUPFAM" id="SSF53335">
    <property type="entry name" value="S-adenosyl-L-methionine-dependent methyltransferases"/>
    <property type="match status" value="1"/>
</dbReference>
<dbReference type="Gene3D" id="3.40.50.150">
    <property type="entry name" value="Vaccinia Virus protein VP39"/>
    <property type="match status" value="1"/>
</dbReference>
<dbReference type="CDD" id="cd02440">
    <property type="entry name" value="AdoMet_MTases"/>
    <property type="match status" value="1"/>
</dbReference>
<dbReference type="RefSeq" id="WP_167489864.1">
    <property type="nucleotide sequence ID" value="NZ_CP046173.1"/>
</dbReference>
<organism evidence="4 5">
    <name type="scientific">Nocardia terpenica</name>
    <dbReference type="NCBI Taxonomy" id="455432"/>
    <lineage>
        <taxon>Bacteria</taxon>
        <taxon>Bacillati</taxon>
        <taxon>Actinomycetota</taxon>
        <taxon>Actinomycetes</taxon>
        <taxon>Mycobacteriales</taxon>
        <taxon>Nocardiaceae</taxon>
        <taxon>Nocardia</taxon>
    </lineage>
</organism>
<evidence type="ECO:0000256" key="1">
    <source>
        <dbReference type="ARBA" id="ARBA00022603"/>
    </source>
</evidence>
<dbReference type="AlphaFoldDB" id="A0A6G9ZAD4"/>
<keyword evidence="2 4" id="KW-0808">Transferase</keyword>
<dbReference type="Proteomes" id="UP000500953">
    <property type="component" value="Chromosome"/>
</dbReference>
<sequence>MKSATGRLAFRSAPGRPTARSIIEQGGFVDWESWQRSWDRQQELYMPDREERFRVMLEVVQAVAGKAPRVLDLACGTGTISQRLFARLPEASSVAVDMDPTLLRMAKGTFEGDSRIVFVTADLSEPRWMDQLSAEPFDAVLTATALHWMQPEPLSRLYADLAGLVRPGGVFINADHMPDPETPMLNAVDEIIQNANQERARALGALDWDEWWALVAADSGLADEFAASRTIFDAHIKGVQHPPTWHVTHLRRAGFLEAGVVWRSITDAMVVAIR</sequence>
<proteinExistence type="predicted"/>
<feature type="domain" description="Methyltransferase" evidence="3">
    <location>
        <begin position="70"/>
        <end position="169"/>
    </location>
</feature>
<dbReference type="PANTHER" id="PTHR43861:SF1">
    <property type="entry name" value="TRANS-ACONITATE 2-METHYLTRANSFERASE"/>
    <property type="match status" value="1"/>
</dbReference>
<dbReference type="InterPro" id="IPR041698">
    <property type="entry name" value="Methyltransf_25"/>
</dbReference>
<dbReference type="Pfam" id="PF13649">
    <property type="entry name" value="Methyltransf_25"/>
    <property type="match status" value="1"/>
</dbReference>
<dbReference type="EMBL" id="CP046173">
    <property type="protein sequence ID" value="QIS22442.1"/>
    <property type="molecule type" value="Genomic_DNA"/>
</dbReference>
<reference evidence="4 5" key="1">
    <citation type="journal article" date="2019" name="ACS Chem. Biol.">
        <title>Identification and Mobilization of a Cryptic Antibiotic Biosynthesis Gene Locus from a Human-Pathogenic Nocardia Isolate.</title>
        <authorList>
            <person name="Herisse M."/>
            <person name="Ishida K."/>
            <person name="Porter J.L."/>
            <person name="Howden B."/>
            <person name="Hertweck C."/>
            <person name="Stinear T.P."/>
            <person name="Pidot S.J."/>
        </authorList>
    </citation>
    <scope>NUCLEOTIDE SEQUENCE [LARGE SCALE GENOMIC DNA]</scope>
    <source>
        <strain evidence="4 5">AUSMDU00012715</strain>
    </source>
</reference>
<dbReference type="GO" id="GO:0032259">
    <property type="term" value="P:methylation"/>
    <property type="evidence" value="ECO:0007669"/>
    <property type="project" value="UniProtKB-KW"/>
</dbReference>
<accession>A0A6G9ZAD4</accession>
<name>A0A6G9ZAD4_9NOCA</name>
<evidence type="ECO:0000313" key="4">
    <source>
        <dbReference type="EMBL" id="QIS22442.1"/>
    </source>
</evidence>
<evidence type="ECO:0000259" key="3">
    <source>
        <dbReference type="Pfam" id="PF13649"/>
    </source>
</evidence>
<evidence type="ECO:0000256" key="2">
    <source>
        <dbReference type="ARBA" id="ARBA00022679"/>
    </source>
</evidence>
<dbReference type="InterPro" id="IPR029063">
    <property type="entry name" value="SAM-dependent_MTases_sf"/>
</dbReference>